<gene>
    <name evidence="7" type="ORF">Ahy_A01g004904</name>
</gene>
<evidence type="ECO:0000256" key="4">
    <source>
        <dbReference type="ARBA" id="ARBA00023242"/>
    </source>
</evidence>
<evidence type="ECO:0000259" key="6">
    <source>
        <dbReference type="PROSITE" id="PS50891"/>
    </source>
</evidence>
<dbReference type="InterPro" id="IPR004883">
    <property type="entry name" value="LOB"/>
</dbReference>
<accession>A0A445EXI2</accession>
<dbReference type="GO" id="GO:0005634">
    <property type="term" value="C:nucleus"/>
    <property type="evidence" value="ECO:0007669"/>
    <property type="project" value="UniProtKB-SubCell"/>
</dbReference>
<feature type="compositionally biased region" description="Polar residues" evidence="5">
    <location>
        <begin position="232"/>
        <end position="246"/>
    </location>
</feature>
<evidence type="ECO:0000313" key="8">
    <source>
        <dbReference type="Proteomes" id="UP000289738"/>
    </source>
</evidence>
<dbReference type="PANTHER" id="PTHR31301:SF83">
    <property type="entry name" value="PROTEIN ASYMMETRIC LEAVES 2"/>
    <property type="match status" value="1"/>
</dbReference>
<keyword evidence="8" id="KW-1185">Reference proteome</keyword>
<sequence>MSSTSTPCAVCKYRRRKCTPECIFAPYFPANNPERFAYVRRLYSASKVGKFLDERPPPQREDMVKALAFEAEARHHNPYSAHLGPSYGPDVVQSSAHLGLSDGPDDAMFFTPAMQHNGEQELAAAVEIRAQELAAAVGIREQQQDVAGIEPVAAAAPYGGDVSGSGVFGHMGAPSGGQGGEMAPCMGLGTFDSGASYHPQLQQPPQHGVGENYFGLATQHHHPLGGQLLLPSEQQALPLTQQQERQLQPDPGE</sequence>
<evidence type="ECO:0000313" key="7">
    <source>
        <dbReference type="EMBL" id="RYR80127.1"/>
    </source>
</evidence>
<keyword evidence="3" id="KW-0217">Developmental protein</keyword>
<comment type="caution">
    <text evidence="7">The sequence shown here is derived from an EMBL/GenBank/DDBJ whole genome shotgun (WGS) entry which is preliminary data.</text>
</comment>
<dbReference type="Pfam" id="PF03195">
    <property type="entry name" value="LOB"/>
    <property type="match status" value="1"/>
</dbReference>
<feature type="region of interest" description="Disordered" evidence="5">
    <location>
        <begin position="232"/>
        <end position="253"/>
    </location>
</feature>
<dbReference type="PROSITE" id="PS50891">
    <property type="entry name" value="LOB"/>
    <property type="match status" value="1"/>
</dbReference>
<evidence type="ECO:0000256" key="1">
    <source>
        <dbReference type="ARBA" id="ARBA00004123"/>
    </source>
</evidence>
<comment type="subcellular location">
    <subcellularLocation>
        <location evidence="1">Nucleus</location>
    </subcellularLocation>
</comment>
<organism evidence="7 8">
    <name type="scientific">Arachis hypogaea</name>
    <name type="common">Peanut</name>
    <dbReference type="NCBI Taxonomy" id="3818"/>
    <lineage>
        <taxon>Eukaryota</taxon>
        <taxon>Viridiplantae</taxon>
        <taxon>Streptophyta</taxon>
        <taxon>Embryophyta</taxon>
        <taxon>Tracheophyta</taxon>
        <taxon>Spermatophyta</taxon>
        <taxon>Magnoliopsida</taxon>
        <taxon>eudicotyledons</taxon>
        <taxon>Gunneridae</taxon>
        <taxon>Pentapetalae</taxon>
        <taxon>rosids</taxon>
        <taxon>fabids</taxon>
        <taxon>Fabales</taxon>
        <taxon>Fabaceae</taxon>
        <taxon>Papilionoideae</taxon>
        <taxon>50 kb inversion clade</taxon>
        <taxon>dalbergioids sensu lato</taxon>
        <taxon>Dalbergieae</taxon>
        <taxon>Pterocarpus clade</taxon>
        <taxon>Arachis</taxon>
    </lineage>
</organism>
<reference evidence="7 8" key="1">
    <citation type="submission" date="2019-01" db="EMBL/GenBank/DDBJ databases">
        <title>Sequencing of cultivated peanut Arachis hypogaea provides insights into genome evolution and oil improvement.</title>
        <authorList>
            <person name="Chen X."/>
        </authorList>
    </citation>
    <scope>NUCLEOTIDE SEQUENCE [LARGE SCALE GENOMIC DNA]</scope>
    <source>
        <strain evidence="8">cv. Fuhuasheng</strain>
        <tissue evidence="7">Leaves</tissue>
    </source>
</reference>
<dbReference type="EMBL" id="SDMP01000001">
    <property type="protein sequence ID" value="RYR80127.1"/>
    <property type="molecule type" value="Genomic_DNA"/>
</dbReference>
<dbReference type="AlphaFoldDB" id="A0A445EXI2"/>
<name>A0A445EXI2_ARAHY</name>
<comment type="similarity">
    <text evidence="2">Belongs to the LOB domain-containing protein family.</text>
</comment>
<evidence type="ECO:0000256" key="2">
    <source>
        <dbReference type="ARBA" id="ARBA00005474"/>
    </source>
</evidence>
<keyword evidence="4" id="KW-0539">Nucleus</keyword>
<feature type="domain" description="LOB" evidence="6">
    <location>
        <begin position="6"/>
        <end position="107"/>
    </location>
</feature>
<dbReference type="Proteomes" id="UP000289738">
    <property type="component" value="Chromosome A01"/>
</dbReference>
<dbReference type="PANTHER" id="PTHR31301">
    <property type="entry name" value="LOB DOMAIN-CONTAINING PROTEIN 4-RELATED"/>
    <property type="match status" value="1"/>
</dbReference>
<protein>
    <recommendedName>
        <fullName evidence="6">LOB domain-containing protein</fullName>
    </recommendedName>
</protein>
<evidence type="ECO:0000256" key="5">
    <source>
        <dbReference type="SAM" id="MobiDB-lite"/>
    </source>
</evidence>
<proteinExistence type="inferred from homology"/>
<evidence type="ECO:0000256" key="3">
    <source>
        <dbReference type="ARBA" id="ARBA00022473"/>
    </source>
</evidence>
<dbReference type="STRING" id="3818.A0A445EXI2"/>